<sequence>MRNLVIVAIYFTAFMLVSACSPESATLRVERPLVEEQVQIPQYDQIPAQTFEWITEDGGQSQFDFNPEVDILFVTDNSDSMKTAQDNLLRNIDRFTAGILKNKMIDYHIGVISVWDSSDRYAQTKKDIYQIGDLRYIKNTQGQTSQSRRFVAKSDNNSKLIASTLNIGVTPYAQGGPEFEELFSPLAAALEKTGRGAANEGFFRKEAQLVVVLLTDADDSSKNLNPEEMAQKLIDFKGGRTEKVAVYGVLVRPQDPDTYKDWDLRIHPKYHPECFDMNQKTPKNNGKCTGFGPARLEQLIVAANPNEGTPEQIRAKHIMSIVSPKFGDELAQIGSDITVKTLSKEIFLSQRPRADKNGQLMVRVRYGKQVIPQKAKGGWLYNPEDNSIVLSGDIDYQYVEGARFSVDLVPLTLKN</sequence>
<feature type="domain" description="VWFA" evidence="2">
    <location>
        <begin position="70"/>
        <end position="251"/>
    </location>
</feature>
<dbReference type="RefSeq" id="WP_063245199.1">
    <property type="nucleotide sequence ID" value="NZ_LUKF01000020.1"/>
</dbReference>
<evidence type="ECO:0000259" key="2">
    <source>
        <dbReference type="PROSITE" id="PS50234"/>
    </source>
</evidence>
<dbReference type="InterPro" id="IPR036465">
    <property type="entry name" value="vWFA_dom_sf"/>
</dbReference>
<protein>
    <recommendedName>
        <fullName evidence="2">VWFA domain-containing protein</fullName>
    </recommendedName>
</protein>
<name>A0A150WBU2_BDEBC</name>
<dbReference type="OrthoDB" id="5288166at2"/>
<evidence type="ECO:0000313" key="4">
    <source>
        <dbReference type="Proteomes" id="UP000075391"/>
    </source>
</evidence>
<dbReference type="AlphaFoldDB" id="A0A150WBU2"/>
<organism evidence="3 4">
    <name type="scientific">Bdellovibrio bacteriovorus</name>
    <dbReference type="NCBI Taxonomy" id="959"/>
    <lineage>
        <taxon>Bacteria</taxon>
        <taxon>Pseudomonadati</taxon>
        <taxon>Bdellovibrionota</taxon>
        <taxon>Bdellovibrionia</taxon>
        <taxon>Bdellovibrionales</taxon>
        <taxon>Pseudobdellovibrionaceae</taxon>
        <taxon>Bdellovibrio</taxon>
    </lineage>
</organism>
<accession>A0A150WBU2</accession>
<dbReference type="InterPro" id="IPR002035">
    <property type="entry name" value="VWF_A"/>
</dbReference>
<dbReference type="Proteomes" id="UP000075391">
    <property type="component" value="Unassembled WGS sequence"/>
</dbReference>
<reference evidence="3 4" key="1">
    <citation type="submission" date="2016-03" db="EMBL/GenBank/DDBJ databases">
        <authorList>
            <person name="Ploux O."/>
        </authorList>
    </citation>
    <scope>NUCLEOTIDE SEQUENCE [LARGE SCALE GENOMIC DNA]</scope>
    <source>
        <strain evidence="3 4">BER2</strain>
    </source>
</reference>
<dbReference type="PROSITE" id="PS50234">
    <property type="entry name" value="VWFA"/>
    <property type="match status" value="1"/>
</dbReference>
<feature type="chain" id="PRO_5007572550" description="VWFA domain-containing protein" evidence="1">
    <location>
        <begin position="20"/>
        <end position="415"/>
    </location>
</feature>
<proteinExistence type="predicted"/>
<dbReference type="SUPFAM" id="SSF53300">
    <property type="entry name" value="vWA-like"/>
    <property type="match status" value="1"/>
</dbReference>
<feature type="signal peptide" evidence="1">
    <location>
        <begin position="1"/>
        <end position="19"/>
    </location>
</feature>
<dbReference type="PROSITE" id="PS51257">
    <property type="entry name" value="PROKAR_LIPOPROTEIN"/>
    <property type="match status" value="1"/>
</dbReference>
<dbReference type="EMBL" id="LUKF01000020">
    <property type="protein sequence ID" value="KYG60437.1"/>
    <property type="molecule type" value="Genomic_DNA"/>
</dbReference>
<gene>
    <name evidence="3" type="ORF">AZI85_13295</name>
</gene>
<keyword evidence="1" id="KW-0732">Signal</keyword>
<comment type="caution">
    <text evidence="3">The sequence shown here is derived from an EMBL/GenBank/DDBJ whole genome shotgun (WGS) entry which is preliminary data.</text>
</comment>
<evidence type="ECO:0000313" key="3">
    <source>
        <dbReference type="EMBL" id="KYG60437.1"/>
    </source>
</evidence>
<evidence type="ECO:0000256" key="1">
    <source>
        <dbReference type="SAM" id="SignalP"/>
    </source>
</evidence>
<dbReference type="Gene3D" id="3.40.50.410">
    <property type="entry name" value="von Willebrand factor, type A domain"/>
    <property type="match status" value="1"/>
</dbReference>